<organism evidence="4 5">
    <name type="scientific">Yinghuangia aomiensis</name>
    <dbReference type="NCBI Taxonomy" id="676205"/>
    <lineage>
        <taxon>Bacteria</taxon>
        <taxon>Bacillati</taxon>
        <taxon>Actinomycetota</taxon>
        <taxon>Actinomycetes</taxon>
        <taxon>Kitasatosporales</taxon>
        <taxon>Streptomycetaceae</taxon>
        <taxon>Yinghuangia</taxon>
    </lineage>
</organism>
<evidence type="ECO:0000256" key="2">
    <source>
        <dbReference type="SAM" id="Phobius"/>
    </source>
</evidence>
<dbReference type="RefSeq" id="WP_345678525.1">
    <property type="nucleotide sequence ID" value="NZ_BAABHS010000022.1"/>
</dbReference>
<sequence>MPSISVPGLFRGRKAWAWLAAGIVLLIVLVNAMSAIFGGMARTNAGEIGVVRNGGPLDNNNIRQVMDPSSGLTWTGLYSSVHKYPAQQRFYTITAQGSGDKPGVDIVHVPSSDGVDMGIEGTLYFNLNLKHDVIKRFDDKFGTRKFTLGKDTYYPWDGDKGWSAFLDQIIRPVIDNDLRVQIGNFRCADLVSSCALVQNSAAVPGQTPAAAPQANGTANNNNISKIQDAINTSLAADLKETLGDEFIVNLRFNLVRITMPQNVQDAVNKAQAAYAQVSEMQAKAAQSQALVAQAQAEAQANEARQKGYTACPACAQIDIMKSIPPNVTTFAPGQGFSITAPAAGTKP</sequence>
<keyword evidence="2" id="KW-0812">Transmembrane</keyword>
<comment type="caution">
    <text evidence="4">The sequence shown here is derived from an EMBL/GenBank/DDBJ whole genome shotgun (WGS) entry which is preliminary data.</text>
</comment>
<name>A0ABP9HWT3_9ACTN</name>
<feature type="transmembrane region" description="Helical" evidence="2">
    <location>
        <begin position="15"/>
        <end position="37"/>
    </location>
</feature>
<reference evidence="5" key="1">
    <citation type="journal article" date="2019" name="Int. J. Syst. Evol. Microbiol.">
        <title>The Global Catalogue of Microorganisms (GCM) 10K type strain sequencing project: providing services to taxonomists for standard genome sequencing and annotation.</title>
        <authorList>
            <consortium name="The Broad Institute Genomics Platform"/>
            <consortium name="The Broad Institute Genome Sequencing Center for Infectious Disease"/>
            <person name="Wu L."/>
            <person name="Ma J."/>
        </authorList>
    </citation>
    <scope>NUCLEOTIDE SEQUENCE [LARGE SCALE GENOMIC DNA]</scope>
    <source>
        <strain evidence="5">JCM 17986</strain>
    </source>
</reference>
<protein>
    <recommendedName>
        <fullName evidence="3">Band 7 domain-containing protein</fullName>
    </recommendedName>
</protein>
<feature type="domain" description="Band 7" evidence="3">
    <location>
        <begin position="42"/>
        <end position="297"/>
    </location>
</feature>
<evidence type="ECO:0000313" key="4">
    <source>
        <dbReference type="EMBL" id="GAA4980192.1"/>
    </source>
</evidence>
<dbReference type="Proteomes" id="UP001500466">
    <property type="component" value="Unassembled WGS sequence"/>
</dbReference>
<evidence type="ECO:0000256" key="1">
    <source>
        <dbReference type="SAM" id="Coils"/>
    </source>
</evidence>
<keyword evidence="1" id="KW-0175">Coiled coil</keyword>
<evidence type="ECO:0000259" key="3">
    <source>
        <dbReference type="Pfam" id="PF01145"/>
    </source>
</evidence>
<proteinExistence type="predicted"/>
<keyword evidence="2" id="KW-0472">Membrane</keyword>
<feature type="coiled-coil region" evidence="1">
    <location>
        <begin position="263"/>
        <end position="304"/>
    </location>
</feature>
<gene>
    <name evidence="4" type="ORF">GCM10023205_56460</name>
</gene>
<evidence type="ECO:0000313" key="5">
    <source>
        <dbReference type="Proteomes" id="UP001500466"/>
    </source>
</evidence>
<dbReference type="InterPro" id="IPR001107">
    <property type="entry name" value="Band_7"/>
</dbReference>
<keyword evidence="5" id="KW-1185">Reference proteome</keyword>
<accession>A0ABP9HWT3</accession>
<dbReference type="Pfam" id="PF01145">
    <property type="entry name" value="Band_7"/>
    <property type="match status" value="1"/>
</dbReference>
<dbReference type="EMBL" id="BAABHS010000022">
    <property type="protein sequence ID" value="GAA4980192.1"/>
    <property type="molecule type" value="Genomic_DNA"/>
</dbReference>
<keyword evidence="2" id="KW-1133">Transmembrane helix</keyword>